<comment type="caution">
    <text evidence="2">The sequence shown here is derived from an EMBL/GenBank/DDBJ whole genome shotgun (WGS) entry which is preliminary data.</text>
</comment>
<organism evidence="2 3">
    <name type="scientific">Propylenella binzhouense</name>
    <dbReference type="NCBI Taxonomy" id="2555902"/>
    <lineage>
        <taxon>Bacteria</taxon>
        <taxon>Pseudomonadati</taxon>
        <taxon>Pseudomonadota</taxon>
        <taxon>Alphaproteobacteria</taxon>
        <taxon>Hyphomicrobiales</taxon>
        <taxon>Propylenellaceae</taxon>
        <taxon>Propylenella</taxon>
    </lineage>
</organism>
<proteinExistence type="predicted"/>
<dbReference type="InterPro" id="IPR009937">
    <property type="entry name" value="Phage_holin_3_6"/>
</dbReference>
<name>A0A964T3Z0_9HYPH</name>
<keyword evidence="1" id="KW-1133">Transmembrane helix</keyword>
<sequence>MANPVDTQRTAAADPRSVPQLLGELARDLTTLFRKEGQLVRAELADKIAQLEIGAGSLAAGAVCLLAALLVLLQALVIALSNVMPPGWASLVVGVVVAIVGVVLLKVGANQMKAANLAPERTTHQLNKDAELVREQVR</sequence>
<feature type="transmembrane region" description="Helical" evidence="1">
    <location>
        <begin position="87"/>
        <end position="105"/>
    </location>
</feature>
<dbReference type="AlphaFoldDB" id="A0A964T3Z0"/>
<dbReference type="Pfam" id="PF07332">
    <property type="entry name" value="Phage_holin_3_6"/>
    <property type="match status" value="1"/>
</dbReference>
<feature type="transmembrane region" description="Helical" evidence="1">
    <location>
        <begin position="58"/>
        <end position="81"/>
    </location>
</feature>
<keyword evidence="3" id="KW-1185">Reference proteome</keyword>
<evidence type="ECO:0000313" key="2">
    <source>
        <dbReference type="EMBL" id="MYZ47955.1"/>
    </source>
</evidence>
<evidence type="ECO:0000313" key="3">
    <source>
        <dbReference type="Proteomes" id="UP000773614"/>
    </source>
</evidence>
<accession>A0A964T3Z0</accession>
<keyword evidence="1" id="KW-0812">Transmembrane</keyword>
<dbReference type="EMBL" id="SPKJ01000025">
    <property type="protein sequence ID" value="MYZ47955.1"/>
    <property type="molecule type" value="Genomic_DNA"/>
</dbReference>
<evidence type="ECO:0000256" key="1">
    <source>
        <dbReference type="SAM" id="Phobius"/>
    </source>
</evidence>
<keyword evidence="1" id="KW-0472">Membrane</keyword>
<reference evidence="2" key="1">
    <citation type="submission" date="2019-03" db="EMBL/GenBank/DDBJ databases">
        <title>Afifella sp. nov., isolated from activated sludge.</title>
        <authorList>
            <person name="Li Q."/>
            <person name="Liu Y."/>
        </authorList>
    </citation>
    <scope>NUCLEOTIDE SEQUENCE</scope>
    <source>
        <strain evidence="2">L72</strain>
    </source>
</reference>
<gene>
    <name evidence="2" type="ORF">E4O86_09550</name>
</gene>
<protein>
    <submittedName>
        <fullName evidence="2">Phage holin family protein</fullName>
    </submittedName>
</protein>
<dbReference type="Proteomes" id="UP000773614">
    <property type="component" value="Unassembled WGS sequence"/>
</dbReference>
<dbReference type="RefSeq" id="WP_161140304.1">
    <property type="nucleotide sequence ID" value="NZ_SPKJ01000025.1"/>
</dbReference>
<dbReference type="OrthoDB" id="8253466at2"/>